<feature type="domain" description="HTH myb-type" evidence="1">
    <location>
        <begin position="28"/>
        <end position="58"/>
    </location>
</feature>
<keyword evidence="3" id="KW-1185">Reference proteome</keyword>
<evidence type="ECO:0000259" key="1">
    <source>
        <dbReference type="PROSITE" id="PS51294"/>
    </source>
</evidence>
<evidence type="ECO:0000313" key="2">
    <source>
        <dbReference type="EMBL" id="PVG82843.1"/>
    </source>
</evidence>
<proteinExistence type="predicted"/>
<dbReference type="RefSeq" id="WP_116572274.1">
    <property type="nucleotide sequence ID" value="NZ_QDGZ01000004.1"/>
</dbReference>
<protein>
    <recommendedName>
        <fullName evidence="1">HTH myb-type domain-containing protein</fullName>
    </recommendedName>
</protein>
<gene>
    <name evidence="2" type="ORF">DDE18_10830</name>
</gene>
<accession>A0A2T8FAX0</accession>
<dbReference type="AlphaFoldDB" id="A0A2T8FAX0"/>
<dbReference type="Proteomes" id="UP000246018">
    <property type="component" value="Unassembled WGS sequence"/>
</dbReference>
<dbReference type="OrthoDB" id="68373at2"/>
<reference evidence="2 3" key="1">
    <citation type="submission" date="2018-04" db="EMBL/GenBank/DDBJ databases">
        <title>Genome of Nocardioides gansuensis WSJ-1.</title>
        <authorList>
            <person name="Wu S."/>
            <person name="Wang G."/>
        </authorList>
    </citation>
    <scope>NUCLEOTIDE SEQUENCE [LARGE SCALE GENOMIC DNA]</scope>
    <source>
        <strain evidence="2 3">WSJ-1</strain>
    </source>
</reference>
<sequence length="237" mass="25684">MQALGDIRLMRELLDQAELGAVRAARAGGRSWAEIAAVLGVTRQSAWERWRDLADREQPRTTLEPEDVEALLDLVANELRRDQSRAVRDGSIWLQRSRIEGDRGMLAVNFDTDENPGGDCSYISFWGVAREPTGWGLAGGAYSCRLGEGGHTSRLWFRSGGWGTDGDWCFGGITADPDRIVRSVRVATGGGSTVEDVPERGVVLIIARDGDLGSATVEMFDARGNLAASGPLLQPRG</sequence>
<evidence type="ECO:0000313" key="3">
    <source>
        <dbReference type="Proteomes" id="UP000246018"/>
    </source>
</evidence>
<dbReference type="PROSITE" id="PS51294">
    <property type="entry name" value="HTH_MYB"/>
    <property type="match status" value="1"/>
</dbReference>
<dbReference type="EMBL" id="QDGZ01000004">
    <property type="protein sequence ID" value="PVG82843.1"/>
    <property type="molecule type" value="Genomic_DNA"/>
</dbReference>
<dbReference type="InterPro" id="IPR017930">
    <property type="entry name" value="Myb_dom"/>
</dbReference>
<organism evidence="2 3">
    <name type="scientific">Nocardioides gansuensis</name>
    <dbReference type="NCBI Taxonomy" id="2138300"/>
    <lineage>
        <taxon>Bacteria</taxon>
        <taxon>Bacillati</taxon>
        <taxon>Actinomycetota</taxon>
        <taxon>Actinomycetes</taxon>
        <taxon>Propionibacteriales</taxon>
        <taxon>Nocardioidaceae</taxon>
        <taxon>Nocardioides</taxon>
    </lineage>
</organism>
<comment type="caution">
    <text evidence="2">The sequence shown here is derived from an EMBL/GenBank/DDBJ whole genome shotgun (WGS) entry which is preliminary data.</text>
</comment>
<name>A0A2T8FAX0_9ACTN</name>